<evidence type="ECO:0000313" key="1">
    <source>
        <dbReference type="EMBL" id="ADY30754.1"/>
    </source>
</evidence>
<dbReference type="EMBL" id="CP002534">
    <property type="protein sequence ID" value="ADY30754.1"/>
    <property type="molecule type" value="Genomic_DNA"/>
</dbReference>
<sequence length="31" mass="3530">MAHQNNSAYLSFVESLNEILSEVNITKLNYS</sequence>
<name>F0RC90_CELLC</name>
<organism evidence="1 2">
    <name type="scientific">Cellulophaga lytica (strain ATCC 23178 / DSM 7489 / JCM 8516 / NBRC 14961 / NCIMB 1423 / VKM B-1433 / Cy l20)</name>
    <dbReference type="NCBI Taxonomy" id="867900"/>
    <lineage>
        <taxon>Bacteria</taxon>
        <taxon>Pseudomonadati</taxon>
        <taxon>Bacteroidota</taxon>
        <taxon>Flavobacteriia</taxon>
        <taxon>Flavobacteriales</taxon>
        <taxon>Flavobacteriaceae</taxon>
        <taxon>Cellulophaga</taxon>
    </lineage>
</organism>
<protein>
    <submittedName>
        <fullName evidence="1">Uncharacterized protein</fullName>
    </submittedName>
</protein>
<dbReference type="KEGG" id="cly:Celly_2937"/>
<gene>
    <name evidence="1" type="ordered locus">Celly_2937</name>
</gene>
<accession>F0RC90</accession>
<dbReference type="Proteomes" id="UP000007487">
    <property type="component" value="Chromosome"/>
</dbReference>
<evidence type="ECO:0000313" key="2">
    <source>
        <dbReference type="Proteomes" id="UP000007487"/>
    </source>
</evidence>
<dbReference type="HOGENOM" id="CLU_220908_0_0_10"/>
<dbReference type="STRING" id="867900.Celly_2937"/>
<proteinExistence type="predicted"/>
<keyword evidence="2" id="KW-1185">Reference proteome</keyword>
<reference evidence="1 2" key="1">
    <citation type="journal article" date="2011" name="Stand. Genomic Sci.">
        <title>Complete genome sequence of Cellulophaga lytica type strain (LIM- 21).</title>
        <authorList>
            <person name="Pati A."/>
            <person name="Abt B."/>
            <person name="Teshima H."/>
            <person name="Nolan M."/>
            <person name="Lapidus A."/>
            <person name="Lucas S."/>
            <person name="Hammon N."/>
            <person name="Deshpande S."/>
            <person name="Cheng J.F."/>
            <person name="Tapia R."/>
            <person name="Han C."/>
            <person name="Goodwin L."/>
            <person name="Pitluck S."/>
            <person name="Liolios K."/>
            <person name="Pagani I."/>
            <person name="Mavromatis K."/>
            <person name="Ovchinikova G."/>
            <person name="Chen A."/>
            <person name="Palaniappan K."/>
            <person name="Land M."/>
            <person name="Hauser L."/>
            <person name="Jeffries C.D."/>
            <person name="Detter J.C."/>
            <person name="Brambilla E.M."/>
            <person name="Kannan K.P."/>
            <person name="Rohde M."/>
            <person name="Spring S."/>
            <person name="Goker M."/>
            <person name="Woyke T."/>
            <person name="Bristow J."/>
            <person name="Eisen J.A."/>
            <person name="Markowitz V."/>
            <person name="Hugenholtz P."/>
            <person name="Kyrpides N.C."/>
            <person name="Klenk H.P."/>
            <person name="Ivanova N."/>
        </authorList>
    </citation>
    <scope>NUCLEOTIDE SEQUENCE [LARGE SCALE GENOMIC DNA]</scope>
    <source>
        <strain evidence="2">ATCC 23178 / DSM 7489 / JCM 8516 / NBRC 14961 / NCIMB 1423 / VKM B-1433 / Cy l20</strain>
    </source>
</reference>
<dbReference type="AlphaFoldDB" id="F0RC90"/>